<feature type="transmembrane region" description="Helical" evidence="7">
    <location>
        <begin position="312"/>
        <end position="332"/>
    </location>
</feature>
<reference evidence="9 10" key="1">
    <citation type="submission" date="2024-09" db="EMBL/GenBank/DDBJ databases">
        <authorList>
            <person name="Sun Q."/>
            <person name="Mori K."/>
        </authorList>
    </citation>
    <scope>NUCLEOTIDE SEQUENCE [LARGE SCALE GENOMIC DNA]</scope>
    <source>
        <strain evidence="9 10">CCM 7228</strain>
    </source>
</reference>
<feature type="transmembrane region" description="Helical" evidence="7">
    <location>
        <begin position="125"/>
        <end position="145"/>
    </location>
</feature>
<keyword evidence="4 7" id="KW-0812">Transmembrane</keyword>
<dbReference type="Proteomes" id="UP001589854">
    <property type="component" value="Unassembled WGS sequence"/>
</dbReference>
<keyword evidence="10" id="KW-1185">Reference proteome</keyword>
<keyword evidence="5 7" id="KW-1133">Transmembrane helix</keyword>
<keyword evidence="9" id="KW-0808">Transferase</keyword>
<feature type="transmembrane region" description="Helical" evidence="7">
    <location>
        <begin position="45"/>
        <end position="66"/>
    </location>
</feature>
<evidence type="ECO:0000259" key="8">
    <source>
        <dbReference type="Pfam" id="PF01757"/>
    </source>
</evidence>
<evidence type="ECO:0000256" key="5">
    <source>
        <dbReference type="ARBA" id="ARBA00022989"/>
    </source>
</evidence>
<evidence type="ECO:0000313" key="9">
    <source>
        <dbReference type="EMBL" id="MFC0272240.1"/>
    </source>
</evidence>
<sequence>MNETKRKYIFEIHYLRAIACLLVVLVHVSGIYFYQQGQFNDYTFFVNQIGRFGTPIFALMSGFLLFNQVNNKGFQFKKFLSSRLTKIGLPFLIWSIFYLLIMYYFESANPFMREHIIVRFFLGDSFYHLYFMSLVLQFYLIFPLIQLIRTKIGWFLLLLTSLILNVYFLKYFSLPANLTESWNLFLGDRALLFRWIYFFIFGGFLAYFWAEIHTFAKKNTKMMFLLLIIVVIGGYIEYKVYGSVASNRMMNFINIPILSISFIGLGDYLDRIKIIRKALTLLGSLSMGIYLVHPLVIYSLTKLLPEEYWRTLYFPLIFVVVLLGSILIIKLVQFLPFNQYIITVPKVNGQKSRPFNIPTKSHNVS</sequence>
<evidence type="ECO:0000256" key="2">
    <source>
        <dbReference type="ARBA" id="ARBA00007400"/>
    </source>
</evidence>
<organism evidence="9 10">
    <name type="scientific">Metabacillus herbersteinensis</name>
    <dbReference type="NCBI Taxonomy" id="283816"/>
    <lineage>
        <taxon>Bacteria</taxon>
        <taxon>Bacillati</taxon>
        <taxon>Bacillota</taxon>
        <taxon>Bacilli</taxon>
        <taxon>Bacillales</taxon>
        <taxon>Bacillaceae</taxon>
        <taxon>Metabacillus</taxon>
    </lineage>
</organism>
<feature type="transmembrane region" description="Helical" evidence="7">
    <location>
        <begin position="250"/>
        <end position="269"/>
    </location>
</feature>
<dbReference type="InterPro" id="IPR002656">
    <property type="entry name" value="Acyl_transf_3_dom"/>
</dbReference>
<comment type="caution">
    <text evidence="9">The sequence shown here is derived from an EMBL/GenBank/DDBJ whole genome shotgun (WGS) entry which is preliminary data.</text>
</comment>
<proteinExistence type="inferred from homology"/>
<name>A0ABV6GEZ0_9BACI</name>
<evidence type="ECO:0000256" key="3">
    <source>
        <dbReference type="ARBA" id="ARBA00022475"/>
    </source>
</evidence>
<feature type="transmembrane region" description="Helical" evidence="7">
    <location>
        <begin position="152"/>
        <end position="172"/>
    </location>
</feature>
<dbReference type="Pfam" id="PF01757">
    <property type="entry name" value="Acyl_transf_3"/>
    <property type="match status" value="1"/>
</dbReference>
<gene>
    <name evidence="9" type="ORF">ACFFIX_12420</name>
</gene>
<feature type="transmembrane region" description="Helical" evidence="7">
    <location>
        <begin position="281"/>
        <end position="300"/>
    </location>
</feature>
<keyword evidence="3" id="KW-1003">Cell membrane</keyword>
<feature type="transmembrane region" description="Helical" evidence="7">
    <location>
        <begin position="192"/>
        <end position="210"/>
    </location>
</feature>
<feature type="transmembrane region" description="Helical" evidence="7">
    <location>
        <begin position="12"/>
        <end position="33"/>
    </location>
</feature>
<dbReference type="RefSeq" id="WP_378934357.1">
    <property type="nucleotide sequence ID" value="NZ_JBHLVO010000009.1"/>
</dbReference>
<accession>A0ABV6GEZ0</accession>
<comment type="subcellular location">
    <subcellularLocation>
        <location evidence="1">Cell membrane</location>
        <topology evidence="1">Multi-pass membrane protein</topology>
    </subcellularLocation>
</comment>
<dbReference type="EMBL" id="JBHLVO010000009">
    <property type="protein sequence ID" value="MFC0272240.1"/>
    <property type="molecule type" value="Genomic_DNA"/>
</dbReference>
<dbReference type="GO" id="GO:0016746">
    <property type="term" value="F:acyltransferase activity"/>
    <property type="evidence" value="ECO:0007669"/>
    <property type="project" value="UniProtKB-KW"/>
</dbReference>
<feature type="transmembrane region" description="Helical" evidence="7">
    <location>
        <begin position="87"/>
        <end position="105"/>
    </location>
</feature>
<evidence type="ECO:0000256" key="4">
    <source>
        <dbReference type="ARBA" id="ARBA00022692"/>
    </source>
</evidence>
<feature type="transmembrane region" description="Helical" evidence="7">
    <location>
        <begin position="222"/>
        <end position="238"/>
    </location>
</feature>
<dbReference type="PANTHER" id="PTHR40074:SF2">
    <property type="entry name" value="O-ACETYLTRANSFERASE WECH"/>
    <property type="match status" value="1"/>
</dbReference>
<comment type="similarity">
    <text evidence="2">Belongs to the acyltransferase 3 family.</text>
</comment>
<evidence type="ECO:0000313" key="10">
    <source>
        <dbReference type="Proteomes" id="UP001589854"/>
    </source>
</evidence>
<dbReference type="PANTHER" id="PTHR40074">
    <property type="entry name" value="O-ACETYLTRANSFERASE WECH"/>
    <property type="match status" value="1"/>
</dbReference>
<evidence type="ECO:0000256" key="6">
    <source>
        <dbReference type="ARBA" id="ARBA00023136"/>
    </source>
</evidence>
<keyword evidence="9" id="KW-0012">Acyltransferase</keyword>
<keyword evidence="6 7" id="KW-0472">Membrane</keyword>
<feature type="domain" description="Acyltransferase 3" evidence="8">
    <location>
        <begin position="11"/>
        <end position="329"/>
    </location>
</feature>
<protein>
    <submittedName>
        <fullName evidence="9">Acyltransferase</fullName>
    </submittedName>
</protein>
<evidence type="ECO:0000256" key="1">
    <source>
        <dbReference type="ARBA" id="ARBA00004651"/>
    </source>
</evidence>
<evidence type="ECO:0000256" key="7">
    <source>
        <dbReference type="SAM" id="Phobius"/>
    </source>
</evidence>